<feature type="domain" description="PA14" evidence="6">
    <location>
        <begin position="396"/>
        <end position="553"/>
    </location>
</feature>
<protein>
    <submittedName>
        <fullName evidence="7">Beta-glucosidase</fullName>
        <ecNumber evidence="7">3.2.1.21</ecNumber>
    </submittedName>
</protein>
<dbReference type="GO" id="GO:0008422">
    <property type="term" value="F:beta-glucosidase activity"/>
    <property type="evidence" value="ECO:0007669"/>
    <property type="project" value="UniProtKB-EC"/>
</dbReference>
<evidence type="ECO:0000256" key="5">
    <source>
        <dbReference type="SAM" id="SignalP"/>
    </source>
</evidence>
<dbReference type="InterPro" id="IPR050288">
    <property type="entry name" value="Cellulose_deg_GH3"/>
</dbReference>
<dbReference type="InterPro" id="IPR036881">
    <property type="entry name" value="Glyco_hydro_3_C_sf"/>
</dbReference>
<dbReference type="Gene3D" id="2.60.120.380">
    <property type="match status" value="1"/>
</dbReference>
<evidence type="ECO:0000256" key="3">
    <source>
        <dbReference type="ARBA" id="ARBA00023277"/>
    </source>
</evidence>
<gene>
    <name evidence="7" type="ORF">HNQ39_002962</name>
</gene>
<dbReference type="InterPro" id="IPR026891">
    <property type="entry name" value="Fn3-like"/>
</dbReference>
<dbReference type="SUPFAM" id="SSF52279">
    <property type="entry name" value="Beta-D-glucan exohydrolase, C-terminal domain"/>
    <property type="match status" value="1"/>
</dbReference>
<feature type="chain" id="PRO_5030635218" evidence="5">
    <location>
        <begin position="23"/>
        <end position="818"/>
    </location>
</feature>
<evidence type="ECO:0000259" key="6">
    <source>
        <dbReference type="PROSITE" id="PS51820"/>
    </source>
</evidence>
<sequence length="818" mass="86358">MKKALSLSLAATLLLCASGVRAQSSRVEQLLGQLTLDEKLSFLSGSRDPRNLGQAGYLPGVPRLGIPELRLTDGPAGIRVARPATALPAPVALAATFSPLYAQRYGTILGQEGRALEQDILLSPMTNIVRVPGGGRNFETLGEDPLLAAQLVAAEIRAIQREGLIATVKHFAANNFERDRMSVDVQVEEQALRELYLPAFEAAVQAGAGSVMGSYNKLNGTFACENPFLLTTVLRDEWGFSGFVMSDWFATHSTAPALAAGLDLEMPGSGMGSFGPPSFYGAALKKALTDGTVPQASVDRAVRRILTSLDKVGLLGATKRRSSLESIAPEDARIAQDIAIAGSVLLRNERQTLPLSKSELGSLVLIGPPAQVPIIGGGGSAAVAPLQKESLLTALARRTGTAPRFVPGIDLDGVPVPATALRLKGATTLNFVGKQGLKPGKYTWEGTLTAPTSGSYALKLQARRGTAQLVLDGKPLLSVGRFFGGNDSLLPTREGLKNGTVVVTLSAGVAHKLSVTAEAGGGPPGIPAPKENLELRLAWVTPQLRAQRLAEAVAAAKRAKTAVVCAYDEGTEGKDRESLALPGDQDALIAAVAAANPRTIVVLSTGSCVTMPWLAKTAAVLETWYPGQAGAEATAALLCGEAEPGGRLPITFPQRADDAPTARADRYPGVEGKATYSEGIFVGYRHYDAQKLTPLFPFGHGLSYTQFQLSDLNVTPVKDDLLISVRVKNTGKRTGVAVPQIYLGPAASCPAPQAIRKLIAFQHATITPGDTLNLVFRVRPRELAYWSVEKHAWVVPTGPRSVWVGFSSRDLKLEAKTP</sequence>
<keyword evidence="2 4" id="KW-0378">Hydrolase</keyword>
<dbReference type="EC" id="3.2.1.21" evidence="7"/>
<dbReference type="Gene3D" id="2.60.40.10">
    <property type="entry name" value="Immunoglobulins"/>
    <property type="match status" value="1"/>
</dbReference>
<dbReference type="InterPro" id="IPR001764">
    <property type="entry name" value="Glyco_hydro_3_N"/>
</dbReference>
<dbReference type="Gene3D" id="3.40.50.1700">
    <property type="entry name" value="Glycoside hydrolase family 3 C-terminal domain"/>
    <property type="match status" value="1"/>
</dbReference>
<dbReference type="SMART" id="SM01217">
    <property type="entry name" value="Fn3_like"/>
    <property type="match status" value="1"/>
</dbReference>
<evidence type="ECO:0000313" key="8">
    <source>
        <dbReference type="Proteomes" id="UP000520814"/>
    </source>
</evidence>
<feature type="signal peptide" evidence="5">
    <location>
        <begin position="1"/>
        <end position="22"/>
    </location>
</feature>
<dbReference type="InterPro" id="IPR019800">
    <property type="entry name" value="Glyco_hydro_3_AS"/>
</dbReference>
<dbReference type="PROSITE" id="PS00775">
    <property type="entry name" value="GLYCOSYL_HYDROL_F3"/>
    <property type="match status" value="1"/>
</dbReference>
<organism evidence="7 8">
    <name type="scientific">Armatimonas rosea</name>
    <dbReference type="NCBI Taxonomy" id="685828"/>
    <lineage>
        <taxon>Bacteria</taxon>
        <taxon>Bacillati</taxon>
        <taxon>Armatimonadota</taxon>
        <taxon>Armatimonadia</taxon>
        <taxon>Armatimonadales</taxon>
        <taxon>Armatimonadaceae</taxon>
        <taxon>Armatimonas</taxon>
    </lineage>
</organism>
<keyword evidence="8" id="KW-1185">Reference proteome</keyword>
<dbReference type="Proteomes" id="UP000520814">
    <property type="component" value="Unassembled WGS sequence"/>
</dbReference>
<dbReference type="PRINTS" id="PR00133">
    <property type="entry name" value="GLHYDRLASE3"/>
</dbReference>
<dbReference type="InterPro" id="IPR002772">
    <property type="entry name" value="Glyco_hydro_3_C"/>
</dbReference>
<comment type="caution">
    <text evidence="7">The sequence shown here is derived from an EMBL/GenBank/DDBJ whole genome shotgun (WGS) entry which is preliminary data.</text>
</comment>
<proteinExistence type="inferred from homology"/>
<dbReference type="AlphaFoldDB" id="A0A7W9SQZ6"/>
<dbReference type="RefSeq" id="WP_184197475.1">
    <property type="nucleotide sequence ID" value="NZ_JACHGW010000002.1"/>
</dbReference>
<accession>A0A7W9SQZ6</accession>
<evidence type="ECO:0000313" key="7">
    <source>
        <dbReference type="EMBL" id="MBB6051171.1"/>
    </source>
</evidence>
<dbReference type="InterPro" id="IPR013783">
    <property type="entry name" value="Ig-like_fold"/>
</dbReference>
<dbReference type="PANTHER" id="PTHR42715">
    <property type="entry name" value="BETA-GLUCOSIDASE"/>
    <property type="match status" value="1"/>
</dbReference>
<name>A0A7W9SQZ6_ARMRO</name>
<dbReference type="InterPro" id="IPR017853">
    <property type="entry name" value="GH"/>
</dbReference>
<dbReference type="Gene3D" id="3.20.20.300">
    <property type="entry name" value="Glycoside hydrolase, family 3, N-terminal domain"/>
    <property type="match status" value="1"/>
</dbReference>
<reference evidence="7 8" key="1">
    <citation type="submission" date="2020-08" db="EMBL/GenBank/DDBJ databases">
        <title>Genomic Encyclopedia of Type Strains, Phase IV (KMG-IV): sequencing the most valuable type-strain genomes for metagenomic binning, comparative biology and taxonomic classification.</title>
        <authorList>
            <person name="Goeker M."/>
        </authorList>
    </citation>
    <scope>NUCLEOTIDE SEQUENCE [LARGE SCALE GENOMIC DNA]</scope>
    <source>
        <strain evidence="7 8">DSM 23562</strain>
    </source>
</reference>
<comment type="similarity">
    <text evidence="1 4">Belongs to the glycosyl hydrolase 3 family.</text>
</comment>
<dbReference type="Pfam" id="PF01915">
    <property type="entry name" value="Glyco_hydro_3_C"/>
    <property type="match status" value="1"/>
</dbReference>
<keyword evidence="5" id="KW-0732">Signal</keyword>
<evidence type="ECO:0000256" key="4">
    <source>
        <dbReference type="RuleBase" id="RU361161"/>
    </source>
</evidence>
<dbReference type="EMBL" id="JACHGW010000002">
    <property type="protein sequence ID" value="MBB6051171.1"/>
    <property type="molecule type" value="Genomic_DNA"/>
</dbReference>
<dbReference type="InterPro" id="IPR036962">
    <property type="entry name" value="Glyco_hydro_3_N_sf"/>
</dbReference>
<keyword evidence="3" id="KW-0119">Carbohydrate metabolism</keyword>
<dbReference type="Pfam" id="PF14310">
    <property type="entry name" value="Fn3-like"/>
    <property type="match status" value="1"/>
</dbReference>
<dbReference type="GO" id="GO:0005975">
    <property type="term" value="P:carbohydrate metabolic process"/>
    <property type="evidence" value="ECO:0007669"/>
    <property type="project" value="InterPro"/>
</dbReference>
<evidence type="ECO:0000256" key="2">
    <source>
        <dbReference type="ARBA" id="ARBA00022801"/>
    </source>
</evidence>
<dbReference type="PROSITE" id="PS51820">
    <property type="entry name" value="PA14"/>
    <property type="match status" value="1"/>
</dbReference>
<keyword evidence="4 7" id="KW-0326">Glycosidase</keyword>
<dbReference type="InterPro" id="IPR037524">
    <property type="entry name" value="PA14/GLEYA"/>
</dbReference>
<dbReference type="PANTHER" id="PTHR42715:SF10">
    <property type="entry name" value="BETA-GLUCOSIDASE"/>
    <property type="match status" value="1"/>
</dbReference>
<dbReference type="Pfam" id="PF00933">
    <property type="entry name" value="Glyco_hydro_3"/>
    <property type="match status" value="1"/>
</dbReference>
<dbReference type="SUPFAM" id="SSF51445">
    <property type="entry name" value="(Trans)glycosidases"/>
    <property type="match status" value="1"/>
</dbReference>
<evidence type="ECO:0000256" key="1">
    <source>
        <dbReference type="ARBA" id="ARBA00005336"/>
    </source>
</evidence>